<dbReference type="EMBL" id="JAMQGM010000008">
    <property type="protein sequence ID" value="MCM2576408.1"/>
    <property type="molecule type" value="Genomic_DNA"/>
</dbReference>
<evidence type="ECO:0008006" key="3">
    <source>
        <dbReference type="Google" id="ProtNLM"/>
    </source>
</evidence>
<protein>
    <recommendedName>
        <fullName evidence="3">Lipoprotein</fullName>
    </recommendedName>
</protein>
<evidence type="ECO:0000313" key="1">
    <source>
        <dbReference type="EMBL" id="MCM2576408.1"/>
    </source>
</evidence>
<evidence type="ECO:0000313" key="2">
    <source>
        <dbReference type="Proteomes" id="UP001167160"/>
    </source>
</evidence>
<dbReference type="RefSeq" id="WP_251409277.1">
    <property type="nucleotide sequence ID" value="NZ_JAMQGM010000008.1"/>
</dbReference>
<sequence>MEERRTRPGLARVRQPVLALLLLIGALCAGCGPADSPQDEARDIQRMLDRRAAAVLRHDADGFLAVVDRSATGYRAEQRRVIGNLSGVPLRSWRYRLLDTGRFVPAAGDGKRVAADVRLAFRLGEHRPAAHRQGRAEAPLTVVQRLTLTERAGRWYVAAEDRSETGGRRSVQQLWDQGPITAVSGRRSLVLGVGRDPGALRVMARRADRAVDEISEVWPRGWDRHVVVLVPRTQEEMAALLGRPAPAVRDIAAVTTGEAGRVGADRSGQVVVNPEAYASLGDFGRQVVLTHETAHVATRPSTSSATPMWLSEGFADWAGYRTARRPAERIAPGLARRIAAGQAIGGLPGDEEFGFDGDSGSRASAYERGWLACRMIADHWGERRLTGFYRAMGSATTGRGAADHVLRSELGLSRAEFTARWRRFAAHELG</sequence>
<organism evidence="1 2">
    <name type="scientific">Streptomyces meridianus</name>
    <dbReference type="NCBI Taxonomy" id="2938945"/>
    <lineage>
        <taxon>Bacteria</taxon>
        <taxon>Bacillati</taxon>
        <taxon>Actinomycetota</taxon>
        <taxon>Actinomycetes</taxon>
        <taxon>Kitasatosporales</taxon>
        <taxon>Streptomycetaceae</taxon>
        <taxon>Streptomyces</taxon>
    </lineage>
</organism>
<proteinExistence type="predicted"/>
<comment type="caution">
    <text evidence="1">The sequence shown here is derived from an EMBL/GenBank/DDBJ whole genome shotgun (WGS) entry which is preliminary data.</text>
</comment>
<accession>A0ABT0X3A9</accession>
<name>A0ABT0X3A9_9ACTN</name>
<dbReference type="Proteomes" id="UP001167160">
    <property type="component" value="Unassembled WGS sequence"/>
</dbReference>
<reference evidence="1" key="1">
    <citation type="journal article" date="2023" name="Int. J. Syst. Evol. Microbiol.">
        <title>Streptomyces meridianus sp. nov. isolated from brackish water of the Tagus estuary in Alcochete, Portugal.</title>
        <authorList>
            <person name="Santos J.D.N."/>
            <person name="Klimek D."/>
            <person name="Calusinska M."/>
            <person name="Lobo Da Cunha A."/>
            <person name="Catita J."/>
            <person name="Goncalves H."/>
            <person name="Gonzalez I."/>
            <person name="Reyes F."/>
            <person name="Lage O.M."/>
        </authorList>
    </citation>
    <scope>NUCLEOTIDE SEQUENCE</scope>
    <source>
        <strain evidence="1">MTZ3.1</strain>
    </source>
</reference>
<gene>
    <name evidence="1" type="ORF">M1E25_03395</name>
</gene>
<keyword evidence="2" id="KW-1185">Reference proteome</keyword>